<proteinExistence type="predicted"/>
<accession>A0AAE3H1A4</accession>
<evidence type="ECO:0000313" key="4">
    <source>
        <dbReference type="EMBL" id="MCP9762807.1"/>
    </source>
</evidence>
<dbReference type="GO" id="GO:0004222">
    <property type="term" value="F:metalloendopeptidase activity"/>
    <property type="evidence" value="ECO:0007669"/>
    <property type="project" value="TreeGrafter"/>
</dbReference>
<feature type="domain" description="M23ase beta-sheet core" evidence="3">
    <location>
        <begin position="335"/>
        <end position="425"/>
    </location>
</feature>
<dbReference type="Gene3D" id="2.70.70.10">
    <property type="entry name" value="Glucose Permease (Domain IIA)"/>
    <property type="match status" value="1"/>
</dbReference>
<dbReference type="InterPro" id="IPR011055">
    <property type="entry name" value="Dup_hybrid_motif"/>
</dbReference>
<dbReference type="Proteomes" id="UP001204144">
    <property type="component" value="Unassembled WGS sequence"/>
</dbReference>
<comment type="caution">
    <text evidence="4">The sequence shown here is derived from an EMBL/GenBank/DDBJ whole genome shotgun (WGS) entry which is preliminary data.</text>
</comment>
<evidence type="ECO:0000256" key="2">
    <source>
        <dbReference type="SAM" id="Coils"/>
    </source>
</evidence>
<keyword evidence="1" id="KW-0732">Signal</keyword>
<dbReference type="RefSeq" id="WP_255036582.1">
    <property type="nucleotide sequence ID" value="NZ_RJUF01000015.1"/>
</dbReference>
<keyword evidence="2" id="KW-0175">Coiled coil</keyword>
<dbReference type="InterPro" id="IPR016047">
    <property type="entry name" value="M23ase_b-sheet_dom"/>
</dbReference>
<evidence type="ECO:0000259" key="3">
    <source>
        <dbReference type="Pfam" id="PF01551"/>
    </source>
</evidence>
<organism evidence="4 5">
    <name type="scientific">Lacihabitans soyangensis</name>
    <dbReference type="NCBI Taxonomy" id="869394"/>
    <lineage>
        <taxon>Bacteria</taxon>
        <taxon>Pseudomonadati</taxon>
        <taxon>Bacteroidota</taxon>
        <taxon>Cytophagia</taxon>
        <taxon>Cytophagales</taxon>
        <taxon>Leadbetterellaceae</taxon>
        <taxon>Lacihabitans</taxon>
    </lineage>
</organism>
<sequence length="432" mass="49390">MKKYFLLIFTICITLVTFAQKQKSRATLEAEKKRNLQKIAQVKKILSETQKEKESTIGQIKAINQQIENQQNKIELAKEDIELIKVEMAEIEKAQADLFKQLKSLQTEYSETIYRESKNSNKLTKMGFLFSSSSVSELFMRYKYLEQYTENRKHQLLQIKKIGEMLKQRQRTLLEKKITQQNLINIVKIEAKSLEALKEKQNLIVKDLNNKESDLKTELEKSNAALSSLNSVISKAIEKEQNARKVLTTKKVPESRKEKQAEIEEREKKILSERENKKNSKAEVIAEKTENKASRVGNHNFGAQKAKLSWPVDGFVSDKFGVKNHPVLKGLKVDNNGIDIQASPNAAVRAVFEGVVLDISQIPGLNNVVAIQHGDYYTVYANLQNVNVSINQQVNLQQQIGTVAYKDGSPEINFQIWHNFSKLNPEPWLGSK</sequence>
<evidence type="ECO:0000256" key="1">
    <source>
        <dbReference type="ARBA" id="ARBA00022729"/>
    </source>
</evidence>
<dbReference type="SUPFAM" id="SSF51261">
    <property type="entry name" value="Duplicated hybrid motif"/>
    <property type="match status" value="1"/>
</dbReference>
<feature type="coiled-coil region" evidence="2">
    <location>
        <begin position="254"/>
        <end position="283"/>
    </location>
</feature>
<dbReference type="Gene3D" id="6.10.250.3150">
    <property type="match status" value="1"/>
</dbReference>
<dbReference type="PANTHER" id="PTHR21666:SF289">
    <property type="entry name" value="L-ALA--D-GLU ENDOPEPTIDASE"/>
    <property type="match status" value="1"/>
</dbReference>
<reference evidence="4 5" key="1">
    <citation type="submission" date="2018-11" db="EMBL/GenBank/DDBJ databases">
        <title>Novel bacteria species description.</title>
        <authorList>
            <person name="Han J.-H."/>
        </authorList>
    </citation>
    <scope>NUCLEOTIDE SEQUENCE [LARGE SCALE GENOMIC DNA]</scope>
    <source>
        <strain evidence="4 5">KCTC23259</strain>
    </source>
</reference>
<feature type="coiled-coil region" evidence="2">
    <location>
        <begin position="46"/>
        <end position="108"/>
    </location>
</feature>
<dbReference type="InterPro" id="IPR050570">
    <property type="entry name" value="Cell_wall_metabolism_enzyme"/>
</dbReference>
<protein>
    <submittedName>
        <fullName evidence="4">Peptidase M23</fullName>
    </submittedName>
</protein>
<evidence type="ECO:0000313" key="5">
    <source>
        <dbReference type="Proteomes" id="UP001204144"/>
    </source>
</evidence>
<dbReference type="AlphaFoldDB" id="A0AAE3H1A4"/>
<dbReference type="CDD" id="cd12797">
    <property type="entry name" value="M23_peptidase"/>
    <property type="match status" value="1"/>
</dbReference>
<name>A0AAE3H1A4_9BACT</name>
<feature type="coiled-coil region" evidence="2">
    <location>
        <begin position="191"/>
        <end position="225"/>
    </location>
</feature>
<gene>
    <name evidence="4" type="ORF">EGI31_07545</name>
</gene>
<keyword evidence="5" id="KW-1185">Reference proteome</keyword>
<dbReference type="Pfam" id="PF01551">
    <property type="entry name" value="Peptidase_M23"/>
    <property type="match status" value="1"/>
</dbReference>
<dbReference type="EMBL" id="RJUF01000015">
    <property type="protein sequence ID" value="MCP9762807.1"/>
    <property type="molecule type" value="Genomic_DNA"/>
</dbReference>
<dbReference type="PANTHER" id="PTHR21666">
    <property type="entry name" value="PEPTIDASE-RELATED"/>
    <property type="match status" value="1"/>
</dbReference>